<feature type="region of interest" description="Disordered" evidence="1">
    <location>
        <begin position="594"/>
        <end position="734"/>
    </location>
</feature>
<feature type="compositionally biased region" description="Polar residues" evidence="1">
    <location>
        <begin position="210"/>
        <end position="222"/>
    </location>
</feature>
<feature type="compositionally biased region" description="Polar residues" evidence="1">
    <location>
        <begin position="65"/>
        <end position="80"/>
    </location>
</feature>
<dbReference type="OrthoDB" id="435460at2759"/>
<sequence>MSTKHKSGVGNAKVAEKKQSVEGKGKEPVRKRVDGQEGKAEPVRPRIAKPVEARTVRTIKDTRSSARGTTAGAVSSSKDASGQAGDGKQPQAGVNDASNRSRPILEDQPDDTVPPIHEADVRASARPVSNDNGGRAPSVVAAKELIVPAPSEDYSGNIFDESSDSEDAGASEEMEDEADITVLLTHSPSASETPEAGDPESESEGDVRPSSMSRQLQSTRRSASPVDAEPRSPRGYSRIYPDIANLHSSHPGSKPELPSQAMPGAFAVPSPEAKQKPTSQRLPASNPSVRSSGVRQEPTPPVSGPASPVASETSLQFTPSLLRSQQRAPVDVNLSSQATPVFRRRKRSRTPEILPYTHGDEEENIFESVPPTPARGAVQHKERHREPPKLVEGPFSRVFTDAQGRARFSRNGKRASGVDDEDEDGGDENWPPVRGASLRSKKEKQESRKVDKGKGKAREVDAGEGGDAGGLHHPFSQVVPEEGNGYRRRREVRSGVQEMVAAMLKSPFTPAGPSHGSLGEARESRPEATPMPPIIDSSSEPANLKTPAKTPARRSSMQRFIEGYIRGEQASMRTPSADAFAGPSSFRRVDFSVAQDPDTTTEAAGDYHSSPAQPSVVGSVEQNPFAPSADESSEDEADDKAMQGTVPESISTLGVQMNEGYLKDNRRRTLPARVLRPEPVNSTSARPIPERRRGYSMPGPRMPPLRYSSRNTSAATTARISPPPPPSPEHPSDQHLAMQLGTNLLLDGMAQNHGFQKQVVYEVFEATKDFEETDGILRDMRRAAQQMAMKRLSGRYVLASDAASTSGSADELSEEDDGMVDVRDEGVGAAPPHGPRSVSQDRGRPSALHWVPADSEGNEYRPPRTSRAAEYTRLANAGREKEARRRERRKSTLGGLSPRKVRKLRETDTAVSAREKAPVDEPSRVDDGPVIDLRDRSRSEIKRGASDLNGEHSVVHPSLTGAGHTDRAVRGPVGKGQARKRTAALYSAYI</sequence>
<feature type="compositionally biased region" description="Polar residues" evidence="1">
    <location>
        <begin position="312"/>
        <end position="339"/>
    </location>
</feature>
<gene>
    <name evidence="2" type="ORF">OE88DRAFT_1739891</name>
</gene>
<feature type="region of interest" description="Disordered" evidence="1">
    <location>
        <begin position="1"/>
        <end position="491"/>
    </location>
</feature>
<evidence type="ECO:0000313" key="2">
    <source>
        <dbReference type="EMBL" id="TFK45939.1"/>
    </source>
</evidence>
<feature type="compositionally biased region" description="Polar residues" evidence="1">
    <location>
        <begin position="708"/>
        <end position="719"/>
    </location>
</feature>
<name>A0A5C3MKL7_9AGAM</name>
<accession>A0A5C3MKL7</accession>
<dbReference type="STRING" id="5364.A0A5C3MKL7"/>
<feature type="compositionally biased region" description="Acidic residues" evidence="1">
    <location>
        <begin position="195"/>
        <end position="204"/>
    </location>
</feature>
<evidence type="ECO:0000313" key="3">
    <source>
        <dbReference type="Proteomes" id="UP000305948"/>
    </source>
</evidence>
<organism evidence="2 3">
    <name type="scientific">Heliocybe sulcata</name>
    <dbReference type="NCBI Taxonomy" id="5364"/>
    <lineage>
        <taxon>Eukaryota</taxon>
        <taxon>Fungi</taxon>
        <taxon>Dikarya</taxon>
        <taxon>Basidiomycota</taxon>
        <taxon>Agaricomycotina</taxon>
        <taxon>Agaricomycetes</taxon>
        <taxon>Gloeophyllales</taxon>
        <taxon>Gloeophyllaceae</taxon>
        <taxon>Heliocybe</taxon>
    </lineage>
</organism>
<feature type="compositionally biased region" description="Basic and acidic residues" evidence="1">
    <location>
        <begin position="904"/>
        <end position="932"/>
    </location>
</feature>
<protein>
    <submittedName>
        <fullName evidence="2">Uncharacterized protein</fullName>
    </submittedName>
</protein>
<evidence type="ECO:0000256" key="1">
    <source>
        <dbReference type="SAM" id="MobiDB-lite"/>
    </source>
</evidence>
<feature type="compositionally biased region" description="Polar residues" evidence="1">
    <location>
        <begin position="646"/>
        <end position="655"/>
    </location>
</feature>
<feature type="region of interest" description="Disordered" evidence="1">
    <location>
        <begin position="506"/>
        <end position="556"/>
    </location>
</feature>
<keyword evidence="3" id="KW-1185">Reference proteome</keyword>
<feature type="compositionally biased region" description="Basic and acidic residues" evidence="1">
    <location>
        <begin position="14"/>
        <end position="64"/>
    </location>
</feature>
<feature type="region of interest" description="Disordered" evidence="1">
    <location>
        <begin position="822"/>
        <end position="932"/>
    </location>
</feature>
<feature type="region of interest" description="Disordered" evidence="1">
    <location>
        <begin position="949"/>
        <end position="977"/>
    </location>
</feature>
<feature type="compositionally biased region" description="Polar residues" evidence="1">
    <location>
        <begin position="276"/>
        <end position="294"/>
    </location>
</feature>
<dbReference type="AlphaFoldDB" id="A0A5C3MKL7"/>
<feature type="compositionally biased region" description="Basic and acidic residues" evidence="1">
    <location>
        <begin position="443"/>
        <end position="461"/>
    </location>
</feature>
<dbReference type="EMBL" id="ML213535">
    <property type="protein sequence ID" value="TFK45939.1"/>
    <property type="molecule type" value="Genomic_DNA"/>
</dbReference>
<proteinExistence type="predicted"/>
<dbReference type="Proteomes" id="UP000305948">
    <property type="component" value="Unassembled WGS sequence"/>
</dbReference>
<feature type="compositionally biased region" description="Acidic residues" evidence="1">
    <location>
        <begin position="418"/>
        <end position="427"/>
    </location>
</feature>
<feature type="compositionally biased region" description="Acidic residues" evidence="1">
    <location>
        <begin position="161"/>
        <end position="179"/>
    </location>
</feature>
<reference evidence="2 3" key="1">
    <citation type="journal article" date="2019" name="Nat. Ecol. Evol.">
        <title>Megaphylogeny resolves global patterns of mushroom evolution.</title>
        <authorList>
            <person name="Varga T."/>
            <person name="Krizsan K."/>
            <person name="Foldi C."/>
            <person name="Dima B."/>
            <person name="Sanchez-Garcia M."/>
            <person name="Sanchez-Ramirez S."/>
            <person name="Szollosi G.J."/>
            <person name="Szarkandi J.G."/>
            <person name="Papp V."/>
            <person name="Albert L."/>
            <person name="Andreopoulos W."/>
            <person name="Angelini C."/>
            <person name="Antonin V."/>
            <person name="Barry K.W."/>
            <person name="Bougher N.L."/>
            <person name="Buchanan P."/>
            <person name="Buyck B."/>
            <person name="Bense V."/>
            <person name="Catcheside P."/>
            <person name="Chovatia M."/>
            <person name="Cooper J."/>
            <person name="Damon W."/>
            <person name="Desjardin D."/>
            <person name="Finy P."/>
            <person name="Geml J."/>
            <person name="Haridas S."/>
            <person name="Hughes K."/>
            <person name="Justo A."/>
            <person name="Karasinski D."/>
            <person name="Kautmanova I."/>
            <person name="Kiss B."/>
            <person name="Kocsube S."/>
            <person name="Kotiranta H."/>
            <person name="LaButti K.M."/>
            <person name="Lechner B.E."/>
            <person name="Liimatainen K."/>
            <person name="Lipzen A."/>
            <person name="Lukacs Z."/>
            <person name="Mihaltcheva S."/>
            <person name="Morgado L.N."/>
            <person name="Niskanen T."/>
            <person name="Noordeloos M.E."/>
            <person name="Ohm R.A."/>
            <person name="Ortiz-Santana B."/>
            <person name="Ovrebo C."/>
            <person name="Racz N."/>
            <person name="Riley R."/>
            <person name="Savchenko A."/>
            <person name="Shiryaev A."/>
            <person name="Soop K."/>
            <person name="Spirin V."/>
            <person name="Szebenyi C."/>
            <person name="Tomsovsky M."/>
            <person name="Tulloss R.E."/>
            <person name="Uehling J."/>
            <person name="Grigoriev I.V."/>
            <person name="Vagvolgyi C."/>
            <person name="Papp T."/>
            <person name="Martin F.M."/>
            <person name="Miettinen O."/>
            <person name="Hibbett D.S."/>
            <person name="Nagy L.G."/>
        </authorList>
    </citation>
    <scope>NUCLEOTIDE SEQUENCE [LARGE SCALE GENOMIC DNA]</scope>
    <source>
        <strain evidence="2 3">OMC1185</strain>
    </source>
</reference>